<evidence type="ECO:0000256" key="4">
    <source>
        <dbReference type="RuleBase" id="RU362032"/>
    </source>
</evidence>
<evidence type="ECO:0000256" key="3">
    <source>
        <dbReference type="PIRSR" id="PIRSR618191-1"/>
    </source>
</evidence>
<evidence type="ECO:0000256" key="2">
    <source>
        <dbReference type="ARBA" id="ARBA00023235"/>
    </source>
</evidence>
<dbReference type="InterPro" id="IPR018191">
    <property type="entry name" value="4-OT"/>
</dbReference>
<name>A0A3P5W7N0_9BACL</name>
<dbReference type="EMBL" id="UXAV01000017">
    <property type="protein sequence ID" value="VDC19372.1"/>
    <property type="molecule type" value="Genomic_DNA"/>
</dbReference>
<comment type="similarity">
    <text evidence="1 4">Belongs to the 4-oxalocrotonate tautomerase family.</text>
</comment>
<organism evidence="6 7">
    <name type="scientific">Filibacter tadaridae</name>
    <dbReference type="NCBI Taxonomy" id="2483811"/>
    <lineage>
        <taxon>Bacteria</taxon>
        <taxon>Bacillati</taxon>
        <taxon>Bacillota</taxon>
        <taxon>Bacilli</taxon>
        <taxon>Bacillales</taxon>
        <taxon>Caryophanaceae</taxon>
        <taxon>Filibacter</taxon>
    </lineage>
</organism>
<dbReference type="Proteomes" id="UP000270468">
    <property type="component" value="Unassembled WGS sequence"/>
</dbReference>
<evidence type="ECO:0000313" key="7">
    <source>
        <dbReference type="Proteomes" id="UP000270468"/>
    </source>
</evidence>
<accession>A0A3P5W7N0</accession>
<dbReference type="InterPro" id="IPR014347">
    <property type="entry name" value="Tautomerase/MIF_sf"/>
</dbReference>
<keyword evidence="2 4" id="KW-0413">Isomerase</keyword>
<dbReference type="GO" id="GO:0016853">
    <property type="term" value="F:isomerase activity"/>
    <property type="evidence" value="ECO:0007669"/>
    <property type="project" value="UniProtKB-UniRule"/>
</dbReference>
<proteinExistence type="inferred from homology"/>
<dbReference type="AlphaFoldDB" id="A0A3P5W7N0"/>
<dbReference type="OrthoDB" id="5405937at2"/>
<dbReference type="CDD" id="cd00491">
    <property type="entry name" value="4Oxalocrotonate_Tautomerase"/>
    <property type="match status" value="1"/>
</dbReference>
<evidence type="ECO:0000256" key="1">
    <source>
        <dbReference type="ARBA" id="ARBA00006723"/>
    </source>
</evidence>
<dbReference type="SUPFAM" id="SSF55331">
    <property type="entry name" value="Tautomerase/MIF"/>
    <property type="match status" value="1"/>
</dbReference>
<dbReference type="NCBIfam" id="TIGR00013">
    <property type="entry name" value="taut"/>
    <property type="match status" value="1"/>
</dbReference>
<feature type="active site" description="Proton acceptor; via imino nitrogen" evidence="3">
    <location>
        <position position="2"/>
    </location>
</feature>
<dbReference type="Pfam" id="PF01361">
    <property type="entry name" value="Tautomerase"/>
    <property type="match status" value="1"/>
</dbReference>
<feature type="domain" description="4-oxalocrotonate tautomerase-like" evidence="5">
    <location>
        <begin position="2"/>
        <end position="60"/>
    </location>
</feature>
<dbReference type="NCBIfam" id="NF002571">
    <property type="entry name" value="PRK02220.1"/>
    <property type="match status" value="1"/>
</dbReference>
<keyword evidence="7" id="KW-1185">Reference proteome</keyword>
<evidence type="ECO:0000313" key="6">
    <source>
        <dbReference type="EMBL" id="VDC19372.1"/>
    </source>
</evidence>
<dbReference type="PANTHER" id="PTHR35530:SF1">
    <property type="entry name" value="2-HYDROXYMUCONATE TAUTOMERASE"/>
    <property type="match status" value="1"/>
</dbReference>
<dbReference type="RefSeq" id="WP_124068757.1">
    <property type="nucleotide sequence ID" value="NZ_CBCRXF010000003.1"/>
</dbReference>
<protein>
    <recommendedName>
        <fullName evidence="4">Tautomerase</fullName>
        <ecNumber evidence="4">5.3.2.-</ecNumber>
    </recommendedName>
</protein>
<dbReference type="EC" id="5.3.2.-" evidence="4"/>
<dbReference type="InterPro" id="IPR004370">
    <property type="entry name" value="4-OT-like_dom"/>
</dbReference>
<dbReference type="Gene3D" id="3.30.429.10">
    <property type="entry name" value="Macrophage Migration Inhibitory Factor"/>
    <property type="match status" value="1"/>
</dbReference>
<gene>
    <name evidence="6" type="primary">ywhB</name>
    <name evidence="6" type="ORF">FILTAD_00309</name>
</gene>
<evidence type="ECO:0000259" key="5">
    <source>
        <dbReference type="Pfam" id="PF01361"/>
    </source>
</evidence>
<sequence>MPYITVKMLEGRTEDQKRALCEKVTAAVSETTGAPTEKITVFIEEMTKNNYALGGKRLSDVE</sequence>
<reference evidence="6 7" key="1">
    <citation type="submission" date="2018-11" db="EMBL/GenBank/DDBJ databases">
        <authorList>
            <person name="Criscuolo A."/>
        </authorList>
    </citation>
    <scope>NUCLEOTIDE SEQUENCE [LARGE SCALE GENOMIC DNA]</scope>
    <source>
        <strain evidence="6">ATB-66</strain>
    </source>
</reference>
<dbReference type="PANTHER" id="PTHR35530">
    <property type="entry name" value="TAUTOMERASE-RELATED"/>
    <property type="match status" value="1"/>
</dbReference>